<feature type="region of interest" description="Disordered" evidence="8">
    <location>
        <begin position="488"/>
        <end position="527"/>
    </location>
</feature>
<dbReference type="PANTHER" id="PTHR37984:SF5">
    <property type="entry name" value="PROTEIN NYNRIN-LIKE"/>
    <property type="match status" value="1"/>
</dbReference>
<keyword evidence="2" id="KW-0808">Transferase</keyword>
<feature type="compositionally biased region" description="Low complexity" evidence="8">
    <location>
        <begin position="488"/>
        <end position="501"/>
    </location>
</feature>
<dbReference type="AlphaFoldDB" id="A0A6A4CGL2"/>
<dbReference type="InterPro" id="IPR043128">
    <property type="entry name" value="Rev_trsase/Diguanyl_cyclase"/>
</dbReference>
<name>A0A6A4CGL2_9STRA</name>
<feature type="non-terminal residue" evidence="10">
    <location>
        <position position="787"/>
    </location>
</feature>
<dbReference type="FunFam" id="3.10.10.10:FF:000007">
    <property type="entry name" value="Retrovirus-related Pol polyprotein from transposon 17.6-like Protein"/>
    <property type="match status" value="1"/>
</dbReference>
<dbReference type="InterPro" id="IPR041373">
    <property type="entry name" value="RT_RNaseH"/>
</dbReference>
<dbReference type="Gene3D" id="3.30.70.270">
    <property type="match status" value="2"/>
</dbReference>
<evidence type="ECO:0000259" key="9">
    <source>
        <dbReference type="PROSITE" id="PS50878"/>
    </source>
</evidence>
<dbReference type="Pfam" id="PF00078">
    <property type="entry name" value="RVT_1"/>
    <property type="match status" value="1"/>
</dbReference>
<dbReference type="InterPro" id="IPR050951">
    <property type="entry name" value="Retrovirus_Pol_polyprotein"/>
</dbReference>
<dbReference type="PANTHER" id="PTHR37984">
    <property type="entry name" value="PROTEIN CBG26694"/>
    <property type="match status" value="1"/>
</dbReference>
<dbReference type="GO" id="GO:0006508">
    <property type="term" value="P:proteolysis"/>
    <property type="evidence" value="ECO:0007669"/>
    <property type="project" value="UniProtKB-KW"/>
</dbReference>
<keyword evidence="6" id="KW-0378">Hydrolase</keyword>
<feature type="compositionally biased region" description="Basic and acidic residues" evidence="8">
    <location>
        <begin position="511"/>
        <end position="524"/>
    </location>
</feature>
<dbReference type="Proteomes" id="UP000434957">
    <property type="component" value="Unassembled WGS sequence"/>
</dbReference>
<dbReference type="InterPro" id="IPR000477">
    <property type="entry name" value="RT_dom"/>
</dbReference>
<dbReference type="CDD" id="cd09274">
    <property type="entry name" value="RNase_HI_RT_Ty3"/>
    <property type="match status" value="1"/>
</dbReference>
<keyword evidence="4" id="KW-0540">Nuclease</keyword>
<feature type="compositionally biased region" description="Basic and acidic residues" evidence="8">
    <location>
        <begin position="430"/>
        <end position="442"/>
    </location>
</feature>
<keyword evidence="3" id="KW-0548">Nucleotidyltransferase</keyword>
<dbReference type="PROSITE" id="PS50878">
    <property type="entry name" value="RT_POL"/>
    <property type="match status" value="1"/>
</dbReference>
<evidence type="ECO:0000256" key="5">
    <source>
        <dbReference type="ARBA" id="ARBA00022759"/>
    </source>
</evidence>
<dbReference type="SUPFAM" id="SSF56672">
    <property type="entry name" value="DNA/RNA polymerases"/>
    <property type="match status" value="1"/>
</dbReference>
<keyword evidence="1" id="KW-0645">Protease</keyword>
<evidence type="ECO:0000256" key="8">
    <source>
        <dbReference type="SAM" id="MobiDB-lite"/>
    </source>
</evidence>
<evidence type="ECO:0000256" key="3">
    <source>
        <dbReference type="ARBA" id="ARBA00022695"/>
    </source>
</evidence>
<dbReference type="InterPro" id="IPR041588">
    <property type="entry name" value="Integrase_H2C2"/>
</dbReference>
<dbReference type="Pfam" id="PF17917">
    <property type="entry name" value="RT_RNaseH"/>
    <property type="match status" value="1"/>
</dbReference>
<protein>
    <recommendedName>
        <fullName evidence="9">Reverse transcriptase domain-containing protein</fullName>
    </recommendedName>
</protein>
<comment type="caution">
    <text evidence="10">The sequence shown here is derived from an EMBL/GenBank/DDBJ whole genome shotgun (WGS) entry which is preliminary data.</text>
</comment>
<dbReference type="InterPro" id="IPR043502">
    <property type="entry name" value="DNA/RNA_pol_sf"/>
</dbReference>
<feature type="region of interest" description="Disordered" evidence="8">
    <location>
        <begin position="562"/>
        <end position="711"/>
    </location>
</feature>
<feature type="domain" description="Reverse transcriptase" evidence="9">
    <location>
        <begin position="23"/>
        <end position="203"/>
    </location>
</feature>
<reference evidence="10 11" key="1">
    <citation type="submission" date="2018-08" db="EMBL/GenBank/DDBJ databases">
        <title>Genomic investigation of the strawberry pathogen Phytophthora fragariae indicates pathogenicity is determined by transcriptional variation in three key races.</title>
        <authorList>
            <person name="Adams T.M."/>
            <person name="Armitage A.D."/>
            <person name="Sobczyk M.K."/>
            <person name="Bates H.J."/>
            <person name="Dunwell J.M."/>
            <person name="Nellist C.F."/>
            <person name="Harrison R.J."/>
        </authorList>
    </citation>
    <scope>NUCLEOTIDE SEQUENCE [LARGE SCALE GENOMIC DNA]</scope>
    <source>
        <strain evidence="10 11">SCRP333</strain>
    </source>
</reference>
<dbReference type="FunFam" id="3.30.70.270:FF:000020">
    <property type="entry name" value="Transposon Tf2-6 polyprotein-like Protein"/>
    <property type="match status" value="1"/>
</dbReference>
<keyword evidence="11" id="KW-1185">Reference proteome</keyword>
<feature type="compositionally biased region" description="Basic and acidic residues" evidence="8">
    <location>
        <begin position="670"/>
        <end position="681"/>
    </location>
</feature>
<evidence type="ECO:0000256" key="4">
    <source>
        <dbReference type="ARBA" id="ARBA00022722"/>
    </source>
</evidence>
<keyword evidence="5" id="KW-0255">Endonuclease</keyword>
<feature type="compositionally biased region" description="Basic residues" evidence="8">
    <location>
        <begin position="582"/>
        <end position="606"/>
    </location>
</feature>
<accession>A0A6A4CGL2</accession>
<evidence type="ECO:0000313" key="10">
    <source>
        <dbReference type="EMBL" id="KAE9288812.1"/>
    </source>
</evidence>
<dbReference type="Gene3D" id="3.10.10.10">
    <property type="entry name" value="HIV Type 1 Reverse Transcriptase, subunit A, domain 1"/>
    <property type="match status" value="1"/>
</dbReference>
<evidence type="ECO:0000256" key="7">
    <source>
        <dbReference type="ARBA" id="ARBA00022918"/>
    </source>
</evidence>
<keyword evidence="7" id="KW-0695">RNA-directed DNA polymerase</keyword>
<feature type="region of interest" description="Disordered" evidence="8">
    <location>
        <begin position="423"/>
        <end position="445"/>
    </location>
</feature>
<dbReference type="GO" id="GO:0008233">
    <property type="term" value="F:peptidase activity"/>
    <property type="evidence" value="ECO:0007669"/>
    <property type="project" value="UniProtKB-KW"/>
</dbReference>
<proteinExistence type="predicted"/>
<sequence>MLKRRRQAHAEDAIIEDNVTKMLQAGVIEEGNGAWGVPVVLVRKKDGEVRFCIDYRALNKITKRDVYPLPRIDETLEALGGARLFTTLDLKSGYWQIGVAPEDRDKTAFTTKKGLYRFVRMPFGLMNAPSTFQRMMNGVLRGLTWSTCLVYLDDIVVYTCGGIERHVVELATVMERLVAAGLTLKLKKCVFAATAMEYLGHELSSEGVRPVEGLVTAVQEFPRPLDPVEVKRFMHLAGYYRKFIAAFGSIVAPMTRLLKKDSEWEWTEDQEFVFERVKAALTTRPLLAYPNFKLPFRLVTDASTTGLGACLMQDQGRGWQPLAFASKVNSSAEANYSITELECLAVVWSVKLFRPYLYGRAFTIITDHSALKWLMTWPNLAGRLHRWSLTLQEYEFEILYRPGATNVVADALSRATAVVKVAAGRKSKRGRPDSEHETKAEAGELPPTAEVKEAEEYAKRMAGKPAAVIIPDEVMAVSGTADARTPVTAPADAAAAPVATGAPGGDQPHAAVDHGNDELTHDPSEGGTNTLIRTVGEDYQRIGVAEPTEEDTMPRTMMAAARGTGTTTSRVAPTTGGPLTRAAKKQQRRRSRRRSNWTRVRVKLCRQRRDEDPPLRTARRGHQERRRITWATPVAATMEEGAIEDDAFTGGSPASDTSTVEAGHPMEYPGDDRKEGQRASDEQVQNGGRRTTVDGGPRPVTPTPAATSVGDAGPVLEETLQLADDEIDVAQQRSRVVQKLVEAGLVSRNDVVFKEMHGSVWAGHLRGPHTYGRVAQLYWWPNLQREV</sequence>
<dbReference type="GO" id="GO:0003964">
    <property type="term" value="F:RNA-directed DNA polymerase activity"/>
    <property type="evidence" value="ECO:0007669"/>
    <property type="project" value="UniProtKB-KW"/>
</dbReference>
<dbReference type="EMBL" id="QXFT01003148">
    <property type="protein sequence ID" value="KAE9288812.1"/>
    <property type="molecule type" value="Genomic_DNA"/>
</dbReference>
<organism evidence="10 11">
    <name type="scientific">Phytophthora rubi</name>
    <dbReference type="NCBI Taxonomy" id="129364"/>
    <lineage>
        <taxon>Eukaryota</taxon>
        <taxon>Sar</taxon>
        <taxon>Stramenopiles</taxon>
        <taxon>Oomycota</taxon>
        <taxon>Peronosporomycetes</taxon>
        <taxon>Peronosporales</taxon>
        <taxon>Peronosporaceae</taxon>
        <taxon>Phytophthora</taxon>
    </lineage>
</organism>
<dbReference type="GO" id="GO:0004519">
    <property type="term" value="F:endonuclease activity"/>
    <property type="evidence" value="ECO:0007669"/>
    <property type="project" value="UniProtKB-KW"/>
</dbReference>
<gene>
    <name evidence="10" type="ORF">PR003_g25713</name>
</gene>
<dbReference type="CDD" id="cd01647">
    <property type="entry name" value="RT_LTR"/>
    <property type="match status" value="1"/>
</dbReference>
<evidence type="ECO:0000256" key="2">
    <source>
        <dbReference type="ARBA" id="ARBA00022679"/>
    </source>
</evidence>
<dbReference type="Pfam" id="PF17921">
    <property type="entry name" value="Integrase_H2C2"/>
    <property type="match status" value="1"/>
</dbReference>
<evidence type="ECO:0000256" key="6">
    <source>
        <dbReference type="ARBA" id="ARBA00022801"/>
    </source>
</evidence>
<evidence type="ECO:0000313" key="11">
    <source>
        <dbReference type="Proteomes" id="UP000434957"/>
    </source>
</evidence>
<evidence type="ECO:0000256" key="1">
    <source>
        <dbReference type="ARBA" id="ARBA00022670"/>
    </source>
</evidence>